<feature type="transmembrane region" description="Helical" evidence="1">
    <location>
        <begin position="389"/>
        <end position="409"/>
    </location>
</feature>
<feature type="transmembrane region" description="Helical" evidence="1">
    <location>
        <begin position="222"/>
        <end position="240"/>
    </location>
</feature>
<keyword evidence="1" id="KW-0812">Transmembrane</keyword>
<proteinExistence type="predicted"/>
<accession>A0A1F6AN67</accession>
<feature type="transmembrane region" description="Helical" evidence="1">
    <location>
        <begin position="421"/>
        <end position="440"/>
    </location>
</feature>
<feature type="transmembrane region" description="Helical" evidence="1">
    <location>
        <begin position="365"/>
        <end position="383"/>
    </location>
</feature>
<feature type="transmembrane region" description="Helical" evidence="1">
    <location>
        <begin position="199"/>
        <end position="216"/>
    </location>
</feature>
<dbReference type="EMBL" id="MFJR01000013">
    <property type="protein sequence ID" value="OGG26131.1"/>
    <property type="molecule type" value="Genomic_DNA"/>
</dbReference>
<feature type="transmembrane region" description="Helical" evidence="1">
    <location>
        <begin position="249"/>
        <end position="270"/>
    </location>
</feature>
<organism evidence="2 3">
    <name type="scientific">Candidatus Gottesmanbacteria bacterium RIFCSPLOWO2_01_FULL_39_12b</name>
    <dbReference type="NCBI Taxonomy" id="1798388"/>
    <lineage>
        <taxon>Bacteria</taxon>
        <taxon>Candidatus Gottesmaniibacteriota</taxon>
    </lineage>
</organism>
<name>A0A1F6AN67_9BACT</name>
<evidence type="ECO:0000313" key="2">
    <source>
        <dbReference type="EMBL" id="OGG26131.1"/>
    </source>
</evidence>
<reference evidence="2 3" key="1">
    <citation type="journal article" date="2016" name="Nat. Commun.">
        <title>Thousands of microbial genomes shed light on interconnected biogeochemical processes in an aquifer system.</title>
        <authorList>
            <person name="Anantharaman K."/>
            <person name="Brown C.T."/>
            <person name="Hug L.A."/>
            <person name="Sharon I."/>
            <person name="Castelle C.J."/>
            <person name="Probst A.J."/>
            <person name="Thomas B.C."/>
            <person name="Singh A."/>
            <person name="Wilkins M.J."/>
            <person name="Karaoz U."/>
            <person name="Brodie E.L."/>
            <person name="Williams K.H."/>
            <person name="Hubbard S.S."/>
            <person name="Banfield J.F."/>
        </authorList>
    </citation>
    <scope>NUCLEOTIDE SEQUENCE [LARGE SCALE GENOMIC DNA]</scope>
</reference>
<protein>
    <recommendedName>
        <fullName evidence="4">Glycosyltransferase RgtA/B/C/D-like domain-containing protein</fullName>
    </recommendedName>
</protein>
<keyword evidence="1" id="KW-1133">Transmembrane helix</keyword>
<feature type="transmembrane region" description="Helical" evidence="1">
    <location>
        <begin position="128"/>
        <end position="155"/>
    </location>
</feature>
<evidence type="ECO:0008006" key="4">
    <source>
        <dbReference type="Google" id="ProtNLM"/>
    </source>
</evidence>
<feature type="transmembrane region" description="Helical" evidence="1">
    <location>
        <begin position="97"/>
        <end position="116"/>
    </location>
</feature>
<comment type="caution">
    <text evidence="2">The sequence shown here is derived from an EMBL/GenBank/DDBJ whole genome shotgun (WGS) entry which is preliminary data.</text>
</comment>
<feature type="transmembrane region" description="Helical" evidence="1">
    <location>
        <begin position="175"/>
        <end position="192"/>
    </location>
</feature>
<evidence type="ECO:0000256" key="1">
    <source>
        <dbReference type="SAM" id="Phobius"/>
    </source>
</evidence>
<evidence type="ECO:0000313" key="3">
    <source>
        <dbReference type="Proteomes" id="UP000176609"/>
    </source>
</evidence>
<sequence>MEIIIVGTVILIFTVLNWLPFIAGTLKTPSGSVFLGTMHWPGDYFSYLSQFAQGSMNWFYSYDLYTSDFHQKTLVGWVNVFTGRLLYLLGFDHQFSYQFSIIIFTITFLGVSYLLIRKIFNENKMKRMIAFFLFVSSNAFPKLVFENGYLSFSYYTYWFNMGEPFNRLAGVPHHLLGRTVISLFLLLSIIWWESKEKNHYGIIKGLIFPLLGFILASIDPVHWGLLVMIVFFVPLIYLFFRKERITSQILLLFTPSIFFFLGGLPMALYLKKILSVLPYSQLANWEKTQTLSINVFDYILGNGPVMVLAVAGLLLYLKESLKKMSSRVLRIGGRGGPVGFRYVRTGLLLRQLADRNDKVLLSPERLLRILVLVFPLLTIGLFFSPIPKAVSIVNARFLPATTTLFFAVLATEAISQFRKAAAIVIMAIVVTVFIPCYISQIQNRLTVDTRNAFYYISKNDYRTLKEAQKISGIDDAFLVIWPFNSLFPGISGRRVYEGHSLATTDYPRKELETRNFFWGDWNKDKMKEFLLKSKIDYVLTYRWTKNINEIDVLRKVYGDQSLAIYKVNK</sequence>
<feature type="transmembrane region" description="Helical" evidence="1">
    <location>
        <begin position="298"/>
        <end position="317"/>
    </location>
</feature>
<feature type="transmembrane region" description="Helical" evidence="1">
    <location>
        <begin position="5"/>
        <end position="24"/>
    </location>
</feature>
<dbReference type="Proteomes" id="UP000176609">
    <property type="component" value="Unassembled WGS sequence"/>
</dbReference>
<gene>
    <name evidence="2" type="ORF">A2960_04010</name>
</gene>
<dbReference type="AlphaFoldDB" id="A0A1F6AN67"/>
<keyword evidence="1" id="KW-0472">Membrane</keyword>